<comment type="catalytic activity">
    <reaction evidence="7">
        <text>L-ribulose + ATP = L-ribulose 5-phosphate + ADP + H(+)</text>
        <dbReference type="Rhea" id="RHEA:22072"/>
        <dbReference type="ChEBI" id="CHEBI:15378"/>
        <dbReference type="ChEBI" id="CHEBI:16880"/>
        <dbReference type="ChEBI" id="CHEBI:30616"/>
        <dbReference type="ChEBI" id="CHEBI:58226"/>
        <dbReference type="ChEBI" id="CHEBI:456216"/>
        <dbReference type="EC" id="2.7.1.16"/>
    </reaction>
</comment>
<keyword evidence="3 7" id="KW-0418">Kinase</keyword>
<dbReference type="PIRSF" id="PIRSF000538">
    <property type="entry name" value="GlpK"/>
    <property type="match status" value="1"/>
</dbReference>
<dbReference type="Pfam" id="PF00370">
    <property type="entry name" value="FGGY_N"/>
    <property type="match status" value="1"/>
</dbReference>
<comment type="pathway">
    <text evidence="7">Carbohydrate degradation; L-arabinose degradation via L-ribulose; D-xylulose 5-phosphate from L-arabinose (bacterial route): step 2/3.</text>
</comment>
<comment type="catalytic activity">
    <reaction evidence="7">
        <text>D-ribulose + ATP = D-ribulose 5-phosphate + ADP + H(+)</text>
        <dbReference type="Rhea" id="RHEA:17601"/>
        <dbReference type="ChEBI" id="CHEBI:15378"/>
        <dbReference type="ChEBI" id="CHEBI:17173"/>
        <dbReference type="ChEBI" id="CHEBI:30616"/>
        <dbReference type="ChEBI" id="CHEBI:58121"/>
        <dbReference type="ChEBI" id="CHEBI:456216"/>
        <dbReference type="EC" id="2.7.1.16"/>
    </reaction>
</comment>
<accession>A0A151A7A0</accession>
<sequence>MNYSIGIDFGTGSGRVFLVNTSNGEIISQYIKEYSHGTIEQQLNGQKIPQSFALQNANDYMDVIEEGIPYIIKNANIDVNNIVGMGIDFTSSTVVFVDEYMEPMHNYEAFKDNPHAYVKLWKHHGAQTEADKLFQTALQQKNRWLGYYGFNVSSEWMIPKIMEVQHKAPEVMAKTANIMEAGDWIVNKLTGKNVRSNCGLGFKSFWQQESGFHYDLFDQIDDALSDIVRTKVDAPIVNIGDTVGTLSTEMADKLGLPDTIAISPFIIDAHASLLGIGSEKDKEMTMVMGTSTCHLMLNKEQHKVPGISGSVKGAIIPYLYAYEAGQSAVGDLFEYIAKQTPYDYVVEAENRNISIFELLNEKAQKLTPGESGLVALDWHNGNRSVLSDSTLTGSLFGMTLQTRHEEIYRAYMEATAFGTKMIMQQYQGWQMEVDNVYACGGIPKKNPLLMEIYANVLNKIITIIDSEYAPAIGAAILGAISGKAHDSFEQAIQAMKEPILYQVEPEEDKVATYKKLFKAYKALHDLHGYKKASIMKNVRAIVNENFE</sequence>
<dbReference type="PANTHER" id="PTHR43435:SF4">
    <property type="entry name" value="FGGY CARBOHYDRATE KINASE DOMAIN-CONTAINING PROTEIN"/>
    <property type="match status" value="1"/>
</dbReference>
<evidence type="ECO:0000256" key="6">
    <source>
        <dbReference type="ARBA" id="ARBA00023277"/>
    </source>
</evidence>
<dbReference type="GO" id="GO:0008741">
    <property type="term" value="F:ribulokinase activity"/>
    <property type="evidence" value="ECO:0007669"/>
    <property type="project" value="UniProtKB-UniRule"/>
</dbReference>
<dbReference type="InterPro" id="IPR005929">
    <property type="entry name" value="Ribulokinase"/>
</dbReference>
<dbReference type="PANTHER" id="PTHR43435">
    <property type="entry name" value="RIBULOKINASE"/>
    <property type="match status" value="1"/>
</dbReference>
<feature type="domain" description="Carbohydrate kinase FGGY N-terminal" evidence="8">
    <location>
        <begin position="3"/>
        <end position="275"/>
    </location>
</feature>
<evidence type="ECO:0000313" key="11">
    <source>
        <dbReference type="Proteomes" id="UP000075418"/>
    </source>
</evidence>
<dbReference type="GO" id="GO:0005524">
    <property type="term" value="F:ATP binding"/>
    <property type="evidence" value="ECO:0007669"/>
    <property type="project" value="UniProtKB-KW"/>
</dbReference>
<organism evidence="10 11">
    <name type="scientific">Staphylococcus kloosii</name>
    <dbReference type="NCBI Taxonomy" id="29384"/>
    <lineage>
        <taxon>Bacteria</taxon>
        <taxon>Bacillati</taxon>
        <taxon>Bacillota</taxon>
        <taxon>Bacilli</taxon>
        <taxon>Bacillales</taxon>
        <taxon>Staphylococcaceae</taxon>
        <taxon>Staphylococcus</taxon>
    </lineage>
</organism>
<evidence type="ECO:0000259" key="9">
    <source>
        <dbReference type="Pfam" id="PF02782"/>
    </source>
</evidence>
<dbReference type="GO" id="GO:0005737">
    <property type="term" value="C:cytoplasm"/>
    <property type="evidence" value="ECO:0007669"/>
    <property type="project" value="TreeGrafter"/>
</dbReference>
<dbReference type="InterPro" id="IPR000577">
    <property type="entry name" value="Carb_kinase_FGGY"/>
</dbReference>
<dbReference type="EC" id="2.7.1.16" evidence="7"/>
<comment type="similarity">
    <text evidence="7">Belongs to the ribulokinase family.</text>
</comment>
<name>A0A151A7A0_9STAP</name>
<dbReference type="InterPro" id="IPR018485">
    <property type="entry name" value="FGGY_C"/>
</dbReference>
<comment type="caution">
    <text evidence="10">The sequence shown here is derived from an EMBL/GenBank/DDBJ whole genome shotgun (WGS) entry which is preliminary data.</text>
</comment>
<dbReference type="RefSeq" id="WP_061855436.1">
    <property type="nucleotide sequence ID" value="NZ_LUGM01000002.1"/>
</dbReference>
<gene>
    <name evidence="7" type="primary">araB</name>
    <name evidence="10" type="ORF">A0131_11015</name>
</gene>
<protein>
    <recommendedName>
        <fullName evidence="7">Ribulokinase</fullName>
        <ecNumber evidence="7">2.7.1.16</ecNumber>
    </recommendedName>
</protein>
<dbReference type="GO" id="GO:0019150">
    <property type="term" value="F:D-ribulokinase activity"/>
    <property type="evidence" value="ECO:0007669"/>
    <property type="project" value="TreeGrafter"/>
</dbReference>
<dbReference type="UniPathway" id="UPA00145">
    <property type="reaction ID" value="UER00566"/>
</dbReference>
<dbReference type="SUPFAM" id="SSF53067">
    <property type="entry name" value="Actin-like ATPase domain"/>
    <property type="match status" value="2"/>
</dbReference>
<keyword evidence="6 7" id="KW-0119">Carbohydrate metabolism</keyword>
<dbReference type="Gene3D" id="3.30.420.40">
    <property type="match status" value="2"/>
</dbReference>
<dbReference type="GO" id="GO:0019569">
    <property type="term" value="P:L-arabinose catabolic process to D-xylulose 5-phosphate"/>
    <property type="evidence" value="ECO:0007669"/>
    <property type="project" value="UniProtKB-UniRule"/>
</dbReference>
<evidence type="ECO:0000256" key="1">
    <source>
        <dbReference type="ARBA" id="ARBA00022679"/>
    </source>
</evidence>
<feature type="domain" description="Carbohydrate kinase FGGY C-terminal" evidence="9">
    <location>
        <begin position="285"/>
        <end position="481"/>
    </location>
</feature>
<evidence type="ECO:0000313" key="10">
    <source>
        <dbReference type="EMBL" id="KYH15294.1"/>
    </source>
</evidence>
<evidence type="ECO:0000256" key="7">
    <source>
        <dbReference type="HAMAP-Rule" id="MF_00520"/>
    </source>
</evidence>
<dbReference type="AlphaFoldDB" id="A0A151A7A0"/>
<dbReference type="InterPro" id="IPR018484">
    <property type="entry name" value="FGGY_N"/>
</dbReference>
<evidence type="ECO:0000256" key="5">
    <source>
        <dbReference type="ARBA" id="ARBA00022935"/>
    </source>
</evidence>
<dbReference type="Proteomes" id="UP000075418">
    <property type="component" value="Unassembled WGS sequence"/>
</dbReference>
<dbReference type="NCBIfam" id="NF003154">
    <property type="entry name" value="PRK04123.1"/>
    <property type="match status" value="1"/>
</dbReference>
<keyword evidence="4 7" id="KW-0067">ATP-binding</keyword>
<proteinExistence type="inferred from homology"/>
<dbReference type="Pfam" id="PF02782">
    <property type="entry name" value="FGGY_C"/>
    <property type="match status" value="1"/>
</dbReference>
<evidence type="ECO:0000256" key="4">
    <source>
        <dbReference type="ARBA" id="ARBA00022840"/>
    </source>
</evidence>
<dbReference type="EMBL" id="LUGM01000002">
    <property type="protein sequence ID" value="KYH15294.1"/>
    <property type="molecule type" value="Genomic_DNA"/>
</dbReference>
<dbReference type="CDD" id="cd07781">
    <property type="entry name" value="ASKHA_NBD_FGGY_L-RBK"/>
    <property type="match status" value="1"/>
</dbReference>
<dbReference type="HAMAP" id="MF_00520">
    <property type="entry name" value="Ribulokinase"/>
    <property type="match status" value="1"/>
</dbReference>
<evidence type="ECO:0000256" key="2">
    <source>
        <dbReference type="ARBA" id="ARBA00022741"/>
    </source>
</evidence>
<keyword evidence="2 7" id="KW-0547">Nucleotide-binding</keyword>
<keyword evidence="1 7" id="KW-0808">Transferase</keyword>
<dbReference type="InterPro" id="IPR043129">
    <property type="entry name" value="ATPase_NBD"/>
</dbReference>
<evidence type="ECO:0000259" key="8">
    <source>
        <dbReference type="Pfam" id="PF00370"/>
    </source>
</evidence>
<evidence type="ECO:0000256" key="3">
    <source>
        <dbReference type="ARBA" id="ARBA00022777"/>
    </source>
</evidence>
<keyword evidence="5 7" id="KW-0054">Arabinose catabolism</keyword>
<reference evidence="10 11" key="1">
    <citation type="submission" date="2016-02" db="EMBL/GenBank/DDBJ databases">
        <title>Draft genome sequence of hydrocarbon degrading Staphylococcus saprophyticus Strain CNV2, isolated from crude-oil contaminated soil from Noonmati Oil Refinery, Guwahati, Assam, India.</title>
        <authorList>
            <person name="Mukherjee A."/>
            <person name="Chettri B."/>
            <person name="Langpoklakpam J."/>
            <person name="Singh A.K."/>
            <person name="Chattopadhyay D.J."/>
        </authorList>
    </citation>
    <scope>NUCLEOTIDE SEQUENCE [LARGE SCALE GENOMIC DNA]</scope>
    <source>
        <strain evidence="10 11">CNV2</strain>
    </source>
</reference>